<feature type="chain" id="PRO_5044838576" description="DUF5666 domain-containing protein" evidence="2">
    <location>
        <begin position="24"/>
        <end position="193"/>
    </location>
</feature>
<name>A0ABD4T0W7_9CYAN</name>
<protein>
    <recommendedName>
        <fullName evidence="5">DUF5666 domain-containing protein</fullName>
    </recommendedName>
</protein>
<feature type="region of interest" description="Disordered" evidence="1">
    <location>
        <begin position="174"/>
        <end position="193"/>
    </location>
</feature>
<dbReference type="Proteomes" id="UP000031561">
    <property type="component" value="Unassembled WGS sequence"/>
</dbReference>
<gene>
    <name evidence="3" type="ORF">QQ91_0005585</name>
</gene>
<keyword evidence="4" id="KW-1185">Reference proteome</keyword>
<evidence type="ECO:0000256" key="2">
    <source>
        <dbReference type="SAM" id="SignalP"/>
    </source>
</evidence>
<reference evidence="3 4" key="1">
    <citation type="journal article" date="2015" name="Genome Announc.">
        <title>Draft Genome Sequence of Filamentous Marine Cyanobacterium Lyngbya confervoides Strain BDU141951.</title>
        <authorList>
            <person name="Chandrababunaidu M.M."/>
            <person name="Sen D."/>
            <person name="Tripathy S."/>
        </authorList>
    </citation>
    <scope>NUCLEOTIDE SEQUENCE [LARGE SCALE GENOMIC DNA]</scope>
    <source>
        <strain evidence="3 4">BDU141951</strain>
    </source>
</reference>
<organism evidence="3 4">
    <name type="scientific">Lyngbya confervoides BDU141951</name>
    <dbReference type="NCBI Taxonomy" id="1574623"/>
    <lineage>
        <taxon>Bacteria</taxon>
        <taxon>Bacillati</taxon>
        <taxon>Cyanobacteriota</taxon>
        <taxon>Cyanophyceae</taxon>
        <taxon>Oscillatoriophycideae</taxon>
        <taxon>Oscillatoriales</taxon>
        <taxon>Microcoleaceae</taxon>
        <taxon>Lyngbya</taxon>
    </lineage>
</organism>
<dbReference type="EMBL" id="JTHE03000037">
    <property type="protein sequence ID" value="MCM1982299.1"/>
    <property type="molecule type" value="Genomic_DNA"/>
</dbReference>
<keyword evidence="2" id="KW-0732">Signal</keyword>
<accession>A0ABD4T0W7</accession>
<proteinExistence type="predicted"/>
<evidence type="ECO:0008006" key="5">
    <source>
        <dbReference type="Google" id="ProtNLM"/>
    </source>
</evidence>
<feature type="signal peptide" evidence="2">
    <location>
        <begin position="1"/>
        <end position="23"/>
    </location>
</feature>
<sequence>MRHSLMVLAGLCMSTVFILPSWASDNLEGGKKIEGTVSAVSESSVVVNTPTEGSQTYSVEPDWLSSLQLQPGDAVLVDTTRLETGTIRGIDSYTVKIELDNGETRSFILDREGRKTFGFGDRVAITPKDYPSRCQRLYRLETYKLRPGEILKVVVYEPQVTVAPVVPSPPPVAPPPVVAPEPPIPAPTVPGLW</sequence>
<evidence type="ECO:0000313" key="4">
    <source>
        <dbReference type="Proteomes" id="UP000031561"/>
    </source>
</evidence>
<dbReference type="RefSeq" id="WP_166280912.1">
    <property type="nucleotide sequence ID" value="NZ_JTHE03000037.1"/>
</dbReference>
<evidence type="ECO:0000313" key="3">
    <source>
        <dbReference type="EMBL" id="MCM1982299.1"/>
    </source>
</evidence>
<dbReference type="AlphaFoldDB" id="A0ABD4T0W7"/>
<evidence type="ECO:0000256" key="1">
    <source>
        <dbReference type="SAM" id="MobiDB-lite"/>
    </source>
</evidence>
<comment type="caution">
    <text evidence="3">The sequence shown here is derived from an EMBL/GenBank/DDBJ whole genome shotgun (WGS) entry which is preliminary data.</text>
</comment>